<name>A0A380MUS9_9GAMM</name>
<keyword evidence="1" id="KW-1133">Transmembrane helix</keyword>
<keyword evidence="3" id="KW-1185">Reference proteome</keyword>
<organism evidence="2 3">
    <name type="scientific">Suttonella ornithocola</name>
    <dbReference type="NCBI Taxonomy" id="279832"/>
    <lineage>
        <taxon>Bacteria</taxon>
        <taxon>Pseudomonadati</taxon>
        <taxon>Pseudomonadota</taxon>
        <taxon>Gammaproteobacteria</taxon>
        <taxon>Cardiobacteriales</taxon>
        <taxon>Cardiobacteriaceae</taxon>
        <taxon>Suttonella</taxon>
    </lineage>
</organism>
<reference evidence="2 3" key="1">
    <citation type="submission" date="2018-06" db="EMBL/GenBank/DDBJ databases">
        <authorList>
            <consortium name="Pathogen Informatics"/>
            <person name="Doyle S."/>
        </authorList>
    </citation>
    <scope>NUCLEOTIDE SEQUENCE [LARGE SCALE GENOMIC DNA]</scope>
    <source>
        <strain evidence="2 3">NCTC13337</strain>
    </source>
</reference>
<sequence>MLTLFIYLNAVTILVAFHYNHYFYAQTLSKNKIIQQAKTSTVKKYTAKSSIVIDAETSATPAERSILRTIRKMAQSGEIIRGGCWDYLNIAWNRAGYPHTRRQNIFTGSYPNGPFADTNFIQVGDWLYHIDHSYHDIEHSGLFIVWINQEKKRSLDV</sequence>
<evidence type="ECO:0000256" key="1">
    <source>
        <dbReference type="SAM" id="Phobius"/>
    </source>
</evidence>
<dbReference type="AlphaFoldDB" id="A0A380MUS9"/>
<dbReference type="OrthoDB" id="8611882at2"/>
<keyword evidence="1" id="KW-0472">Membrane</keyword>
<evidence type="ECO:0000313" key="2">
    <source>
        <dbReference type="EMBL" id="SUO95461.1"/>
    </source>
</evidence>
<protein>
    <submittedName>
        <fullName evidence="2">Uncharacterized protein</fullName>
    </submittedName>
</protein>
<dbReference type="RefSeq" id="WP_143143195.1">
    <property type="nucleotide sequence ID" value="NZ_LWHB01000064.1"/>
</dbReference>
<evidence type="ECO:0000313" key="3">
    <source>
        <dbReference type="Proteomes" id="UP000254601"/>
    </source>
</evidence>
<accession>A0A380MUS9</accession>
<gene>
    <name evidence="2" type="ORF">NCTC13337_01357</name>
</gene>
<proteinExistence type="predicted"/>
<dbReference type="EMBL" id="UHIC01000001">
    <property type="protein sequence ID" value="SUO95461.1"/>
    <property type="molecule type" value="Genomic_DNA"/>
</dbReference>
<keyword evidence="1" id="KW-0812">Transmembrane</keyword>
<dbReference type="Proteomes" id="UP000254601">
    <property type="component" value="Unassembled WGS sequence"/>
</dbReference>
<feature type="transmembrane region" description="Helical" evidence="1">
    <location>
        <begin position="6"/>
        <end position="25"/>
    </location>
</feature>